<name>A0ABD6W701_RATRA</name>
<dbReference type="NCBIfam" id="NF038085">
    <property type="entry name" value="MSMEG_6728_fam"/>
    <property type="match status" value="1"/>
</dbReference>
<protein>
    <recommendedName>
        <fullName evidence="3">Cytoplasmic protein</fullName>
    </recommendedName>
</protein>
<comment type="caution">
    <text evidence="1">The sequence shown here is derived from an EMBL/GenBank/DDBJ whole genome shotgun (WGS) entry which is preliminary data.</text>
</comment>
<dbReference type="Proteomes" id="UP000237881">
    <property type="component" value="Unassembled WGS sequence"/>
</dbReference>
<dbReference type="InterPro" id="IPR004260">
    <property type="entry name" value="Pyr-dimer_DNA_glycosylase"/>
</dbReference>
<dbReference type="EMBL" id="PSUL01000030">
    <property type="protein sequence ID" value="PPF11752.1"/>
    <property type="molecule type" value="Genomic_DNA"/>
</dbReference>
<sequence length="148" mass="16987">MQTFLPYPDFHRSARALDSKRLGKQRVETLQVMRALTVSGYGWQNHPVTRMWRGYRPALMTYQRETCAEWAERGFADTCLVKTEEALAAAPEDLAAYLTGEYPLPPWFGDDRLHLSHRSKLVTKDEEHYAPLFPDTPSGLDYVWPVGA</sequence>
<accession>A0ABD6W701</accession>
<evidence type="ECO:0008006" key="3">
    <source>
        <dbReference type="Google" id="ProtNLM"/>
    </source>
</evidence>
<reference evidence="1 2" key="1">
    <citation type="submission" date="2018-02" db="EMBL/GenBank/DDBJ databases">
        <title>Bacteriophage NCPPB3778 and a type I-E CRISPR drive the evolution of the US Biological Select Agent, Rathayibacter toxicus.</title>
        <authorList>
            <person name="Davis E.W.II."/>
            <person name="Tabima J.F."/>
            <person name="Weisberg A.J."/>
            <person name="Lopes L.D."/>
            <person name="Wiseman M.S."/>
            <person name="Wiseman M.S."/>
            <person name="Pupko T."/>
            <person name="Belcher M.S."/>
            <person name="Sechler A.J."/>
            <person name="Tancos M.A."/>
            <person name="Schroeder B.K."/>
            <person name="Murray T.D."/>
            <person name="Luster D.G."/>
            <person name="Schneider W.L."/>
            <person name="Rogers E."/>
            <person name="Andreote F.D."/>
            <person name="Grunwald N.J."/>
            <person name="Putnam M.L."/>
            <person name="Chang J.H."/>
        </authorList>
    </citation>
    <scope>NUCLEOTIDE SEQUENCE [LARGE SCALE GENOMIC DNA]</scope>
    <source>
        <strain evidence="1 2">AY1I9</strain>
    </source>
</reference>
<organism evidence="1 2">
    <name type="scientific">Rathayibacter rathayi</name>
    <name type="common">Corynebacterium rathayi</name>
    <dbReference type="NCBI Taxonomy" id="33887"/>
    <lineage>
        <taxon>Bacteria</taxon>
        <taxon>Bacillati</taxon>
        <taxon>Actinomycetota</taxon>
        <taxon>Actinomycetes</taxon>
        <taxon>Micrococcales</taxon>
        <taxon>Microbacteriaceae</taxon>
        <taxon>Rathayibacter</taxon>
    </lineage>
</organism>
<evidence type="ECO:0000313" key="2">
    <source>
        <dbReference type="Proteomes" id="UP000237881"/>
    </source>
</evidence>
<evidence type="ECO:0000313" key="1">
    <source>
        <dbReference type="EMBL" id="PPF11752.1"/>
    </source>
</evidence>
<dbReference type="RefSeq" id="WP_104326682.1">
    <property type="nucleotide sequence ID" value="NZ_PSUL01000030.1"/>
</dbReference>
<dbReference type="AlphaFoldDB" id="A0ABD6W701"/>
<gene>
    <name evidence="1" type="ORF">C5C04_11740</name>
</gene>
<proteinExistence type="predicted"/>
<dbReference type="Pfam" id="PF03013">
    <property type="entry name" value="Pyr_excise"/>
    <property type="match status" value="1"/>
</dbReference>